<evidence type="ECO:0000256" key="3">
    <source>
        <dbReference type="ARBA" id="ARBA00023163"/>
    </source>
</evidence>
<dbReference type="Gene3D" id="1.10.10.10">
    <property type="entry name" value="Winged helix-like DNA-binding domain superfamily/Winged helix DNA-binding domain"/>
    <property type="match status" value="1"/>
</dbReference>
<dbReference type="SMART" id="SM00420">
    <property type="entry name" value="HTH_DEOR"/>
    <property type="match status" value="1"/>
</dbReference>
<dbReference type="Pfam" id="PF08220">
    <property type="entry name" value="HTH_DeoR"/>
    <property type="match status" value="1"/>
</dbReference>
<dbReference type="PROSITE" id="PS51000">
    <property type="entry name" value="HTH_DEOR_2"/>
    <property type="match status" value="1"/>
</dbReference>
<dbReference type="InterPro" id="IPR037171">
    <property type="entry name" value="NagB/RpiA_transferase-like"/>
</dbReference>
<feature type="region of interest" description="Disordered" evidence="4">
    <location>
        <begin position="259"/>
        <end position="278"/>
    </location>
</feature>
<dbReference type="SUPFAM" id="SSF100950">
    <property type="entry name" value="NagB/RpiA/CoA transferase-like"/>
    <property type="match status" value="1"/>
</dbReference>
<evidence type="ECO:0000256" key="4">
    <source>
        <dbReference type="SAM" id="MobiDB-lite"/>
    </source>
</evidence>
<protein>
    <submittedName>
        <fullName evidence="6">Transcriptional regulator, DeoR family</fullName>
    </submittedName>
</protein>
<sequence>MRPRERQEKVLTWIAKHGSGSVKDLARELGVSEMTIRRDLRVLQQHRLLEHVTGGVEVKRSATELAFEVKRRLYQAEKQAIARQAIQLIESGMTIAFSAGTTTWAIAHALRGFRHLTFVTNSTNIALELQQQGWSHIILTGGNFRTPSDALVGPFAEYTARHLHTDLLFLGVHGLDVEEGMSTPNIQEAAIDRVFIHHAERVVVVMDPTKWGVKALAHIAPIEDIETIITCDSPSSRLFAPRVAEKGVEMILAPVNTEEMANSHDQDAPKEVYEGRDV</sequence>
<dbReference type="SMART" id="SM01134">
    <property type="entry name" value="DeoRC"/>
    <property type="match status" value="1"/>
</dbReference>
<dbReference type="RefSeq" id="WP_020374047.1">
    <property type="nucleotide sequence ID" value="NZ_FWWY01000001.1"/>
</dbReference>
<keyword evidence="2" id="KW-0238">DNA-binding</keyword>
<evidence type="ECO:0000256" key="2">
    <source>
        <dbReference type="ARBA" id="ARBA00023125"/>
    </source>
</evidence>
<dbReference type="GO" id="GO:0003700">
    <property type="term" value="F:DNA-binding transcription factor activity"/>
    <property type="evidence" value="ECO:0007669"/>
    <property type="project" value="InterPro"/>
</dbReference>
<dbReference type="EMBL" id="FWWY01000001">
    <property type="protein sequence ID" value="SMC06751.1"/>
    <property type="molecule type" value="Genomic_DNA"/>
</dbReference>
<dbReference type="PROSITE" id="PS00894">
    <property type="entry name" value="HTH_DEOR_1"/>
    <property type="match status" value="1"/>
</dbReference>
<dbReference type="Pfam" id="PF00455">
    <property type="entry name" value="DeoRC"/>
    <property type="match status" value="1"/>
</dbReference>
<dbReference type="PANTHER" id="PTHR30363:SF44">
    <property type="entry name" value="AGA OPERON TRANSCRIPTIONAL REPRESSOR-RELATED"/>
    <property type="match status" value="1"/>
</dbReference>
<dbReference type="Proteomes" id="UP000192660">
    <property type="component" value="Unassembled WGS sequence"/>
</dbReference>
<keyword evidence="1" id="KW-0805">Transcription regulation</keyword>
<dbReference type="GO" id="GO:0003677">
    <property type="term" value="F:DNA binding"/>
    <property type="evidence" value="ECO:0007669"/>
    <property type="project" value="UniProtKB-KW"/>
</dbReference>
<evidence type="ECO:0000259" key="5">
    <source>
        <dbReference type="PROSITE" id="PS51000"/>
    </source>
</evidence>
<dbReference type="STRING" id="28034.BFX07_10730"/>
<accession>A0A1W1WKB9</accession>
<dbReference type="InterPro" id="IPR036388">
    <property type="entry name" value="WH-like_DNA-bd_sf"/>
</dbReference>
<evidence type="ECO:0000256" key="1">
    <source>
        <dbReference type="ARBA" id="ARBA00023015"/>
    </source>
</evidence>
<dbReference type="InterPro" id="IPR014036">
    <property type="entry name" value="DeoR-like_C"/>
</dbReference>
<evidence type="ECO:0000313" key="6">
    <source>
        <dbReference type="EMBL" id="SMC06751.1"/>
    </source>
</evidence>
<dbReference type="Gene3D" id="3.40.50.1360">
    <property type="match status" value="1"/>
</dbReference>
<dbReference type="InterPro" id="IPR018356">
    <property type="entry name" value="Tscrpt_reg_HTH_DeoR_CS"/>
</dbReference>
<dbReference type="InterPro" id="IPR050313">
    <property type="entry name" value="Carb_Metab_HTH_regulators"/>
</dbReference>
<gene>
    <name evidence="6" type="ORF">SAMN00768000_3003</name>
</gene>
<dbReference type="OrthoDB" id="9797223at2"/>
<dbReference type="PRINTS" id="PR00037">
    <property type="entry name" value="HTHLACR"/>
</dbReference>
<dbReference type="AlphaFoldDB" id="A0A1W1WKB9"/>
<name>A0A1W1WKB9_SULTA</name>
<dbReference type="InterPro" id="IPR001034">
    <property type="entry name" value="DeoR_HTH"/>
</dbReference>
<feature type="compositionally biased region" description="Basic and acidic residues" evidence="4">
    <location>
        <begin position="261"/>
        <end position="278"/>
    </location>
</feature>
<keyword evidence="7" id="KW-1185">Reference proteome</keyword>
<proteinExistence type="predicted"/>
<evidence type="ECO:0000313" key="7">
    <source>
        <dbReference type="Proteomes" id="UP000192660"/>
    </source>
</evidence>
<dbReference type="InterPro" id="IPR036390">
    <property type="entry name" value="WH_DNA-bd_sf"/>
</dbReference>
<feature type="domain" description="HTH deoR-type" evidence="5">
    <location>
        <begin position="3"/>
        <end position="58"/>
    </location>
</feature>
<keyword evidence="3" id="KW-0804">Transcription</keyword>
<reference evidence="7" key="1">
    <citation type="submission" date="2017-04" db="EMBL/GenBank/DDBJ databases">
        <authorList>
            <person name="Varghese N."/>
            <person name="Submissions S."/>
        </authorList>
    </citation>
    <scope>NUCLEOTIDE SEQUENCE [LARGE SCALE GENOMIC DNA]</scope>
    <source>
        <strain evidence="7">DSM 9293</strain>
    </source>
</reference>
<dbReference type="PANTHER" id="PTHR30363">
    <property type="entry name" value="HTH-TYPE TRANSCRIPTIONAL REGULATOR SRLR-RELATED"/>
    <property type="match status" value="1"/>
</dbReference>
<organism evidence="6 7">
    <name type="scientific">Sulfobacillus thermosulfidooxidans (strain DSM 9293 / VKM B-1269 / AT-1)</name>
    <dbReference type="NCBI Taxonomy" id="929705"/>
    <lineage>
        <taxon>Bacteria</taxon>
        <taxon>Bacillati</taxon>
        <taxon>Bacillota</taxon>
        <taxon>Clostridia</taxon>
        <taxon>Eubacteriales</taxon>
        <taxon>Clostridiales Family XVII. Incertae Sedis</taxon>
        <taxon>Sulfobacillus</taxon>
    </lineage>
</organism>
<dbReference type="SUPFAM" id="SSF46785">
    <property type="entry name" value="Winged helix' DNA-binding domain"/>
    <property type="match status" value="1"/>
</dbReference>